<evidence type="ECO:0000313" key="2">
    <source>
        <dbReference type="EMBL" id="GAI94425.1"/>
    </source>
</evidence>
<dbReference type="EMBL" id="BARW01020678">
    <property type="protein sequence ID" value="GAI94425.1"/>
    <property type="molecule type" value="Genomic_DNA"/>
</dbReference>
<accession>X1U3N8</accession>
<evidence type="ECO:0000256" key="1">
    <source>
        <dbReference type="SAM" id="Phobius"/>
    </source>
</evidence>
<sequence>MPKKPKPFLKELMAAPLMASGELSAEDTRELRKKTLEQLTALPGIPEETKKLLTEQLSSPALTVAGLAIAAGMALGYMAISSGLGPFFQLLNYQSSKAANQYRLDPDSVAKLWLRGFPKGQDAEEWKALSSKEKAARTAEFKDDVEKWFGELSDQGFGGH</sequence>
<name>X1U3N8_9ZZZZ</name>
<keyword evidence="1" id="KW-0472">Membrane</keyword>
<organism evidence="2">
    <name type="scientific">marine sediment metagenome</name>
    <dbReference type="NCBI Taxonomy" id="412755"/>
    <lineage>
        <taxon>unclassified sequences</taxon>
        <taxon>metagenomes</taxon>
        <taxon>ecological metagenomes</taxon>
    </lineage>
</organism>
<keyword evidence="1" id="KW-0812">Transmembrane</keyword>
<comment type="caution">
    <text evidence="2">The sequence shown here is derived from an EMBL/GenBank/DDBJ whole genome shotgun (WGS) entry which is preliminary data.</text>
</comment>
<proteinExistence type="predicted"/>
<reference evidence="2" key="1">
    <citation type="journal article" date="2014" name="Front. Microbiol.">
        <title>High frequency of phylogenetically diverse reductive dehalogenase-homologous genes in deep subseafloor sedimentary metagenomes.</title>
        <authorList>
            <person name="Kawai M."/>
            <person name="Futagami T."/>
            <person name="Toyoda A."/>
            <person name="Takaki Y."/>
            <person name="Nishi S."/>
            <person name="Hori S."/>
            <person name="Arai W."/>
            <person name="Tsubouchi T."/>
            <person name="Morono Y."/>
            <person name="Uchiyama I."/>
            <person name="Ito T."/>
            <person name="Fujiyama A."/>
            <person name="Inagaki F."/>
            <person name="Takami H."/>
        </authorList>
    </citation>
    <scope>NUCLEOTIDE SEQUENCE</scope>
    <source>
        <strain evidence="2">Expedition CK06-06</strain>
    </source>
</reference>
<feature type="transmembrane region" description="Helical" evidence="1">
    <location>
        <begin position="61"/>
        <end position="80"/>
    </location>
</feature>
<gene>
    <name evidence="2" type="ORF">S12H4_34887</name>
</gene>
<dbReference type="AlphaFoldDB" id="X1U3N8"/>
<feature type="non-terminal residue" evidence="2">
    <location>
        <position position="160"/>
    </location>
</feature>
<keyword evidence="1" id="KW-1133">Transmembrane helix</keyword>
<protein>
    <submittedName>
        <fullName evidence="2">Uncharacterized protein</fullName>
    </submittedName>
</protein>